<accession>A0ABP0SY41</accession>
<proteinExistence type="predicted"/>
<dbReference type="EMBL" id="CAXAMN010028677">
    <property type="protein sequence ID" value="CAK9117369.1"/>
    <property type="molecule type" value="Genomic_DNA"/>
</dbReference>
<organism evidence="2 3">
    <name type="scientific">Durusdinium trenchii</name>
    <dbReference type="NCBI Taxonomy" id="1381693"/>
    <lineage>
        <taxon>Eukaryota</taxon>
        <taxon>Sar</taxon>
        <taxon>Alveolata</taxon>
        <taxon>Dinophyceae</taxon>
        <taxon>Suessiales</taxon>
        <taxon>Symbiodiniaceae</taxon>
        <taxon>Durusdinium</taxon>
    </lineage>
</organism>
<feature type="compositionally biased region" description="Basic and acidic residues" evidence="1">
    <location>
        <begin position="1"/>
        <end position="30"/>
    </location>
</feature>
<evidence type="ECO:0000256" key="1">
    <source>
        <dbReference type="SAM" id="MobiDB-lite"/>
    </source>
</evidence>
<dbReference type="Proteomes" id="UP001642484">
    <property type="component" value="Unassembled WGS sequence"/>
</dbReference>
<evidence type="ECO:0000313" key="2">
    <source>
        <dbReference type="EMBL" id="CAK9117369.1"/>
    </source>
</evidence>
<sequence length="825" mass="92303">MDFLKDEAKRAVEKDPEKEKEKENTDHMDAESEEYTPTEPLPPDERPERYRITGKSPAGHLFQPPPANSHHHDSSPPQDEFMEGSSPPWTANAGTHEDEAMDIDADLKQIIQQCLVGCEKSWDGMLDSFYLTDMSQPGVLYSIRYDEIKRESIEVCGTRVWQAVPTLVRDELSSELLDAKLTLAGIRREYGHMSEKQIGTCASGNQAKQLAMEWGIRIIGTRWVIVRKIRKTESGPMEEVRCRCVVQDVRDGTSAVMHGYSSPTSSVETLKILLAVAGWFDYAVLTADVATAYMSSPLPDDVKAIIRLPAGTMYGDGTPVYVILKNAINGLRPASLGSCVAVLTYVDDLLFIAKNLNICRKMLSALREMLEIKETGAIGNKAEKGGELTFIGRRMMRLEGSSKLYVTMEQNFNDALKSAGKGLKPADAMPDLKHYLEADDPASLEPLSPDKQTEFRSALGKVLWMATPQVKHSRALKAMLRFVLGTLDFAQSFPMDTAEEYLAFLERQCIETTLVVYADASYAPMRSLDRRSISGAVIVFLGSMIRAFAKTQHSVTLSSAEAELEALLAAVQEGRGLFKISAFVMGLNEVFHEGHVEFHDEYGSRIKEMIVLTDSSAAKAVLLRQDVQRRLRHSEIKLEFLKSLARRGLIKIQWQPGLENPADALTKVVTRALQLQYRAFLGLVNVQQILASLCAPLICQDLHDSCQEMSSSDSEAESEPQSDVEKGFFNAEGKFQGPTLSLNFSGDSEFVADFLRDVRVFGLQHAEKSEIEDMWNSWRCDYLHRYLMIEFCCAPDSLLADQWMNQGEKYVWFLQLLFVCASVVK</sequence>
<feature type="region of interest" description="Disordered" evidence="1">
    <location>
        <begin position="1"/>
        <end position="94"/>
    </location>
</feature>
<gene>
    <name evidence="2" type="ORF">CCMP2556_LOCUS54708</name>
</gene>
<name>A0ABP0SY41_9DINO</name>
<protein>
    <recommendedName>
        <fullName evidence="4">Reverse transcriptase domain-containing protein</fullName>
    </recommendedName>
</protein>
<feature type="non-terminal residue" evidence="2">
    <location>
        <position position="825"/>
    </location>
</feature>
<keyword evidence="3" id="KW-1185">Reference proteome</keyword>
<evidence type="ECO:0008006" key="4">
    <source>
        <dbReference type="Google" id="ProtNLM"/>
    </source>
</evidence>
<comment type="caution">
    <text evidence="2">The sequence shown here is derived from an EMBL/GenBank/DDBJ whole genome shotgun (WGS) entry which is preliminary data.</text>
</comment>
<evidence type="ECO:0000313" key="3">
    <source>
        <dbReference type="Proteomes" id="UP001642484"/>
    </source>
</evidence>
<reference evidence="2 3" key="1">
    <citation type="submission" date="2024-02" db="EMBL/GenBank/DDBJ databases">
        <authorList>
            <person name="Chen Y."/>
            <person name="Shah S."/>
            <person name="Dougan E. K."/>
            <person name="Thang M."/>
            <person name="Chan C."/>
        </authorList>
    </citation>
    <scope>NUCLEOTIDE SEQUENCE [LARGE SCALE GENOMIC DNA]</scope>
</reference>